<dbReference type="Proteomes" id="UP001597040">
    <property type="component" value="Unassembled WGS sequence"/>
</dbReference>
<evidence type="ECO:0000313" key="1">
    <source>
        <dbReference type="EMBL" id="MFD1039313.1"/>
    </source>
</evidence>
<proteinExistence type="predicted"/>
<protein>
    <submittedName>
        <fullName evidence="1">Uncharacterized protein</fullName>
    </submittedName>
</protein>
<name>A0ABW3LNC0_9BACI</name>
<evidence type="ECO:0000313" key="2">
    <source>
        <dbReference type="Proteomes" id="UP001597040"/>
    </source>
</evidence>
<comment type="caution">
    <text evidence="1">The sequence shown here is derived from an EMBL/GenBank/DDBJ whole genome shotgun (WGS) entry which is preliminary data.</text>
</comment>
<reference evidence="2" key="1">
    <citation type="journal article" date="2019" name="Int. J. Syst. Evol. Microbiol.">
        <title>The Global Catalogue of Microorganisms (GCM) 10K type strain sequencing project: providing services to taxonomists for standard genome sequencing and annotation.</title>
        <authorList>
            <consortium name="The Broad Institute Genomics Platform"/>
            <consortium name="The Broad Institute Genome Sequencing Center for Infectious Disease"/>
            <person name="Wu L."/>
            <person name="Ma J."/>
        </authorList>
    </citation>
    <scope>NUCLEOTIDE SEQUENCE [LARGE SCALE GENOMIC DNA]</scope>
    <source>
        <strain evidence="2">CCUG 56754</strain>
    </source>
</reference>
<organism evidence="1 2">
    <name type="scientific">Virgibacillus byunsanensis</name>
    <dbReference type="NCBI Taxonomy" id="570945"/>
    <lineage>
        <taxon>Bacteria</taxon>
        <taxon>Bacillati</taxon>
        <taxon>Bacillota</taxon>
        <taxon>Bacilli</taxon>
        <taxon>Bacillales</taxon>
        <taxon>Bacillaceae</taxon>
        <taxon>Virgibacillus</taxon>
    </lineage>
</organism>
<dbReference type="RefSeq" id="WP_390362974.1">
    <property type="nucleotide sequence ID" value="NZ_JBHTKJ010000035.1"/>
</dbReference>
<gene>
    <name evidence="1" type="ORF">ACFQ3N_13050</name>
</gene>
<accession>A0ABW3LNC0</accession>
<keyword evidence="2" id="KW-1185">Reference proteome</keyword>
<sequence>MKISRFLLINIAIAFVLTFVFTNVVGAKSHGPDVTKQLSEVRQATAKYHDIEAAFKDGYGTDYHLVPNMGIHLTNNDLLKNGSNDPLAPEVLVYEPKENGDYKLVAVEYMSLGEERPSLFNQEFEDGPFPGSFALHAWVWQGNPDGIFASFNPNVENVK</sequence>
<dbReference type="EMBL" id="JBHTKJ010000035">
    <property type="protein sequence ID" value="MFD1039313.1"/>
    <property type="molecule type" value="Genomic_DNA"/>
</dbReference>